<organism evidence="1 2">
    <name type="scientific">Bergeyella zoohelcum</name>
    <dbReference type="NCBI Taxonomy" id="1015"/>
    <lineage>
        <taxon>Bacteria</taxon>
        <taxon>Pseudomonadati</taxon>
        <taxon>Bacteroidota</taxon>
        <taxon>Flavobacteriia</taxon>
        <taxon>Flavobacteriales</taxon>
        <taxon>Weeksellaceae</taxon>
        <taxon>Bergeyella</taxon>
    </lineage>
</organism>
<dbReference type="EMBL" id="UFTJ01000001">
    <property type="protein sequence ID" value="SSZ47002.1"/>
    <property type="molecule type" value="Genomic_DNA"/>
</dbReference>
<name>A0A376BZC6_9FLAO</name>
<dbReference type="Pfam" id="PF16267">
    <property type="entry name" value="DUF4920"/>
    <property type="match status" value="1"/>
</dbReference>
<dbReference type="RefSeq" id="WP_002686589.1">
    <property type="nucleotide sequence ID" value="NZ_UFTJ01000001.1"/>
</dbReference>
<protein>
    <recommendedName>
        <fullName evidence="3">DUF4920 domain-containing protein</fullName>
    </recommendedName>
</protein>
<sequence>MKKIITLISFTVTTVLYAQKNEIPEAIPGQEYGAGVSENITFNVYTPDAAIEEIEKEGKKLENIVVQAEITGVCQKKGCWITLKNNKKETVFVKMKDYAFFLPISSMGKTVLLHGEMDKKVTSVEELKHYAKDAKKPKEEIEKITQPKIEYRFLANGIKVVK</sequence>
<proteinExistence type="predicted"/>
<evidence type="ECO:0000313" key="2">
    <source>
        <dbReference type="Proteomes" id="UP000255515"/>
    </source>
</evidence>
<dbReference type="AlphaFoldDB" id="A0A376BZC6"/>
<gene>
    <name evidence="1" type="ORF">NCTC11661_00665</name>
</gene>
<dbReference type="Proteomes" id="UP000255515">
    <property type="component" value="Unassembled WGS sequence"/>
</dbReference>
<accession>A0A376BZC6</accession>
<dbReference type="InterPro" id="IPR032577">
    <property type="entry name" value="DUF4920"/>
</dbReference>
<evidence type="ECO:0000313" key="1">
    <source>
        <dbReference type="EMBL" id="SSZ47002.1"/>
    </source>
</evidence>
<reference evidence="1 2" key="1">
    <citation type="submission" date="2018-06" db="EMBL/GenBank/DDBJ databases">
        <authorList>
            <consortium name="Pathogen Informatics"/>
            <person name="Doyle S."/>
        </authorList>
    </citation>
    <scope>NUCLEOTIDE SEQUENCE [LARGE SCALE GENOMIC DNA]</scope>
    <source>
        <strain evidence="1 2">NCTC11661</strain>
    </source>
</reference>
<evidence type="ECO:0008006" key="3">
    <source>
        <dbReference type="Google" id="ProtNLM"/>
    </source>
</evidence>